<evidence type="ECO:0000259" key="14">
    <source>
        <dbReference type="PROSITE" id="PS50113"/>
    </source>
</evidence>
<dbReference type="SMART" id="SM00911">
    <property type="entry name" value="HWE_HK"/>
    <property type="match status" value="1"/>
</dbReference>
<dbReference type="Pfam" id="PF01339">
    <property type="entry name" value="CheB_methylest"/>
    <property type="match status" value="1"/>
</dbReference>
<dbReference type="GO" id="GO:0004673">
    <property type="term" value="F:protein histidine kinase activity"/>
    <property type="evidence" value="ECO:0007669"/>
    <property type="project" value="UniProtKB-EC"/>
</dbReference>
<dbReference type="Gene3D" id="3.30.565.10">
    <property type="entry name" value="Histidine kinase-like ATPase, C-terminal domain"/>
    <property type="match status" value="1"/>
</dbReference>
<evidence type="ECO:0000256" key="10">
    <source>
        <dbReference type="ARBA" id="ARBA00022777"/>
    </source>
</evidence>
<dbReference type="InterPro" id="IPR050903">
    <property type="entry name" value="Bact_Chemotaxis_MeTrfase"/>
</dbReference>
<evidence type="ECO:0000256" key="6">
    <source>
        <dbReference type="ARBA" id="ARBA00022643"/>
    </source>
</evidence>
<dbReference type="NCBIfam" id="TIGR00229">
    <property type="entry name" value="sensory_box"/>
    <property type="match status" value="1"/>
</dbReference>
<accession>A0A316GK58</accession>
<dbReference type="SUPFAM" id="SSF53335">
    <property type="entry name" value="S-adenosyl-L-methionine-dependent methyltransferases"/>
    <property type="match status" value="1"/>
</dbReference>
<comment type="caution">
    <text evidence="17">The sequence shown here is derived from an EMBL/GenBank/DDBJ whole genome shotgun (WGS) entry which is preliminary data.</text>
</comment>
<evidence type="ECO:0000256" key="13">
    <source>
        <dbReference type="SAM" id="MobiDB-lite"/>
    </source>
</evidence>
<proteinExistence type="predicted"/>
<evidence type="ECO:0000256" key="8">
    <source>
        <dbReference type="ARBA" id="ARBA00022691"/>
    </source>
</evidence>
<evidence type="ECO:0000259" key="16">
    <source>
        <dbReference type="PROSITE" id="PS50123"/>
    </source>
</evidence>
<dbReference type="PRINTS" id="PR00996">
    <property type="entry name" value="CHERMTFRASE"/>
</dbReference>
<dbReference type="PROSITE" id="PS50122">
    <property type="entry name" value="CHEB"/>
    <property type="match status" value="1"/>
</dbReference>
<dbReference type="Gene3D" id="3.30.450.20">
    <property type="entry name" value="PAS domain"/>
    <property type="match status" value="2"/>
</dbReference>
<keyword evidence="7" id="KW-0808">Transferase</keyword>
<protein>
    <submittedName>
        <fullName evidence="17">Two-component system CheB/CheR fusion protein</fullName>
    </submittedName>
</protein>
<comment type="catalytic activity">
    <reaction evidence="1">
        <text>ATP + protein L-histidine = ADP + protein N-phospho-L-histidine.</text>
        <dbReference type="EC" id="2.7.13.3"/>
    </reaction>
</comment>
<dbReference type="GO" id="GO:0006935">
    <property type="term" value="P:chemotaxis"/>
    <property type="evidence" value="ECO:0007669"/>
    <property type="project" value="UniProtKB-UniRule"/>
</dbReference>
<dbReference type="GO" id="GO:0000156">
    <property type="term" value="F:phosphorelay response regulator activity"/>
    <property type="evidence" value="ECO:0007669"/>
    <property type="project" value="InterPro"/>
</dbReference>
<keyword evidence="9" id="KW-0547">Nucleotide-binding</keyword>
<dbReference type="EMBL" id="QGGV01000008">
    <property type="protein sequence ID" value="PWK55197.1"/>
    <property type="molecule type" value="Genomic_DNA"/>
</dbReference>
<dbReference type="InterPro" id="IPR011102">
    <property type="entry name" value="Sig_transdc_His_kinase_HWE"/>
</dbReference>
<organism evidence="17 18">
    <name type="scientific">Silicimonas algicola</name>
    <dbReference type="NCBI Taxonomy" id="1826607"/>
    <lineage>
        <taxon>Bacteria</taxon>
        <taxon>Pseudomonadati</taxon>
        <taxon>Pseudomonadota</taxon>
        <taxon>Alphaproteobacteria</taxon>
        <taxon>Rhodobacterales</taxon>
        <taxon>Paracoccaceae</taxon>
    </lineage>
</organism>
<feature type="region of interest" description="Disordered" evidence="13">
    <location>
        <begin position="652"/>
        <end position="671"/>
    </location>
</feature>
<dbReference type="InterPro" id="IPR000673">
    <property type="entry name" value="Sig_transdc_resp-reg_Me-estase"/>
</dbReference>
<dbReference type="InterPro" id="IPR000780">
    <property type="entry name" value="CheR_MeTrfase"/>
</dbReference>
<evidence type="ECO:0000256" key="7">
    <source>
        <dbReference type="ARBA" id="ARBA00022679"/>
    </source>
</evidence>
<feature type="domain" description="PAC" evidence="14">
    <location>
        <begin position="794"/>
        <end position="844"/>
    </location>
</feature>
<dbReference type="Pfam" id="PF13188">
    <property type="entry name" value="PAS_8"/>
    <property type="match status" value="1"/>
</dbReference>
<feature type="active site" evidence="12">
    <location>
        <position position="141"/>
    </location>
</feature>
<feature type="domain" description="CheB-type methylesterase" evidence="15">
    <location>
        <begin position="13"/>
        <end position="199"/>
    </location>
</feature>
<evidence type="ECO:0000313" key="17">
    <source>
        <dbReference type="EMBL" id="PWK55197.1"/>
    </source>
</evidence>
<dbReference type="Gene3D" id="3.40.50.180">
    <property type="entry name" value="Methylesterase CheB, C-terminal domain"/>
    <property type="match status" value="1"/>
</dbReference>
<dbReference type="Pfam" id="PF07536">
    <property type="entry name" value="HWE_HK"/>
    <property type="match status" value="1"/>
</dbReference>
<keyword evidence="5" id="KW-0285">Flavoprotein</keyword>
<dbReference type="InterPro" id="IPR029063">
    <property type="entry name" value="SAM-dependent_MTases_sf"/>
</dbReference>
<dbReference type="Proteomes" id="UP000245390">
    <property type="component" value="Unassembled WGS sequence"/>
</dbReference>
<dbReference type="CDD" id="cd00130">
    <property type="entry name" value="PAS"/>
    <property type="match status" value="1"/>
</dbReference>
<keyword evidence="18" id="KW-1185">Reference proteome</keyword>
<dbReference type="GO" id="GO:0008983">
    <property type="term" value="F:protein-glutamate O-methyltransferase activity"/>
    <property type="evidence" value="ECO:0007669"/>
    <property type="project" value="UniProtKB-EC"/>
</dbReference>
<evidence type="ECO:0000256" key="1">
    <source>
        <dbReference type="ARBA" id="ARBA00000085"/>
    </source>
</evidence>
<dbReference type="SUPFAM" id="SSF52738">
    <property type="entry name" value="Methylesterase CheB, C-terminal domain"/>
    <property type="match status" value="1"/>
</dbReference>
<dbReference type="GO" id="GO:0008984">
    <property type="term" value="F:protein-glutamate methylesterase activity"/>
    <property type="evidence" value="ECO:0007669"/>
    <property type="project" value="InterPro"/>
</dbReference>
<evidence type="ECO:0000256" key="12">
    <source>
        <dbReference type="PROSITE-ProRule" id="PRU00050"/>
    </source>
</evidence>
<dbReference type="SUPFAM" id="SSF55785">
    <property type="entry name" value="PYP-like sensor domain (PAS domain)"/>
    <property type="match status" value="2"/>
</dbReference>
<dbReference type="PROSITE" id="PS50113">
    <property type="entry name" value="PAC"/>
    <property type="match status" value="1"/>
</dbReference>
<dbReference type="Pfam" id="PF13596">
    <property type="entry name" value="PAS_10"/>
    <property type="match status" value="1"/>
</dbReference>
<evidence type="ECO:0000256" key="4">
    <source>
        <dbReference type="ARBA" id="ARBA00022603"/>
    </source>
</evidence>
<evidence type="ECO:0000259" key="15">
    <source>
        <dbReference type="PROSITE" id="PS50122"/>
    </source>
</evidence>
<dbReference type="GO" id="GO:0032259">
    <property type="term" value="P:methylation"/>
    <property type="evidence" value="ECO:0007669"/>
    <property type="project" value="UniProtKB-KW"/>
</dbReference>
<dbReference type="KEGG" id="salo:EF888_06895"/>
<dbReference type="InterPro" id="IPR022642">
    <property type="entry name" value="CheR_C"/>
</dbReference>
<feature type="active site" evidence="12">
    <location>
        <position position="23"/>
    </location>
</feature>
<keyword evidence="3" id="KW-0597">Phosphoprotein</keyword>
<dbReference type="RefSeq" id="WP_109760203.1">
    <property type="nucleotide sequence ID" value="NZ_CP034588.1"/>
</dbReference>
<dbReference type="Gene3D" id="1.10.155.10">
    <property type="entry name" value="Chemotaxis receptor methyltransferase CheR, N-terminal domain"/>
    <property type="match status" value="1"/>
</dbReference>
<keyword evidence="12" id="KW-0378">Hydrolase</keyword>
<keyword evidence="12" id="KW-0145">Chemotaxis</keyword>
<dbReference type="InterPro" id="IPR000700">
    <property type="entry name" value="PAS-assoc_C"/>
</dbReference>
<dbReference type="CDD" id="cd16434">
    <property type="entry name" value="CheB-CheR_fusion"/>
    <property type="match status" value="1"/>
</dbReference>
<keyword evidence="10" id="KW-0418">Kinase</keyword>
<dbReference type="PROSITE" id="PS50123">
    <property type="entry name" value="CHER"/>
    <property type="match status" value="1"/>
</dbReference>
<dbReference type="Pfam" id="PF01739">
    <property type="entry name" value="CheR"/>
    <property type="match status" value="1"/>
</dbReference>
<sequence>MVDVTKKGRSEGPLTPVCAIGASAGGVRALQKFFESIDPELGLAYVVIVHLSPDHESQLSEILTGRTKMPVLQVEDSPKLEPNCVYVIAPDRELFIDGNSVASRPFTEPRGHRAPIDMFFRSVASGRGDGFAVVMSGAGSDGAVGVRKIKEAGGVIFVQDPSEAEFSMMPRSAIATGVADFVEPIERMTELIAEVARSKDALRRLKDDEAKDAVRQILAFLHGRTGHDFSNYKRATVMRRIARRMQVTRRTSLAAYVEYLRENPEEAQDLFGDLLISVTAFFRDPAAFESLVEKALEPLIRNLDGDSKIRVWSAGCATGEEAYSIAMLAVEEAERQQVVPAVQIFASDLDDGALATAREGRYPKAIEADVSPERLKRFFVEEGTHYRIRKEIREMVLFAHHSALKDPPFIHLDLVACRNLLIYLEREVQHQLLALFHYALEPGGYLFLGSAESADTDPKLFAPCDREARVYSAKPKNRRSIDLLMQLPAEHRPPLPLTRDYEGRVQAKPSPVVHAAALEQFAPPSVLVDEEHRILNLSKSAGQFIRLPEGPFTSDLPSVLRAELRPEVLLALDRAFEAGEPTLTLPVNVGLNGDARRVVMHVQPVVAEGQGGKQALVLFIDTGAASGDRAPDVLDGDVASIERIRQLESELRTTQDRLSSSRREHERSNQELRVANEELQSINEEYRSTAEELETSKEELQSINEELSTVNSELKDKLDDVASAHSDLQNLINATDIGTLFLDAKLRIKMLTPAVEQLFSVTDSDVGRPITDFTHKLAHDGVAREAEKVLRDLVPIESEVETKDGRWLMMRLRPYRTVDDKIEGVVLSFVDITVRRQTEERLRESEARYRRLFESMDEGYILAEVIRDDAGKAADVRYLDANPAARRLVNTDFMGKRLSDVGGDFERHWYTLPGQVLDTGTPEHAELFAKPLDRWFGASFSKLDDSRVAILFQDISDRKRHEAEREMMMGELNHRVKNMLAVVQSIASQTLRSSSDPEAFVSAFQDRVQALARTHGLLTKERWLGTDLRELADAVLGGFVDGQDRLVFEGPAVRLSPNAAITISMALHELSTNALKYGALKNSDGTVSLSWELRKDKEGQRLDVSWSEHDGPRVEKPERDGFGSRMLERGIAYELDGKVTLDYAPTGLTCRMSFPAERILSDDG</sequence>
<dbReference type="PANTHER" id="PTHR24422">
    <property type="entry name" value="CHEMOTAXIS PROTEIN METHYLTRANSFERASE"/>
    <property type="match status" value="1"/>
</dbReference>
<dbReference type="InterPro" id="IPR022641">
    <property type="entry name" value="CheR_N"/>
</dbReference>
<dbReference type="InterPro" id="IPR036804">
    <property type="entry name" value="CheR_N_sf"/>
</dbReference>
<keyword evidence="6" id="KW-0288">FMN</keyword>
<evidence type="ECO:0000313" key="18">
    <source>
        <dbReference type="Proteomes" id="UP000245390"/>
    </source>
</evidence>
<dbReference type="InterPro" id="IPR035965">
    <property type="entry name" value="PAS-like_dom_sf"/>
</dbReference>
<comment type="catalytic activity">
    <reaction evidence="2">
        <text>L-glutamyl-[protein] + S-adenosyl-L-methionine = [protein]-L-glutamate 5-O-methyl ester + S-adenosyl-L-homocysteine</text>
        <dbReference type="Rhea" id="RHEA:24452"/>
        <dbReference type="Rhea" id="RHEA-COMP:10208"/>
        <dbReference type="Rhea" id="RHEA-COMP:10311"/>
        <dbReference type="ChEBI" id="CHEBI:29973"/>
        <dbReference type="ChEBI" id="CHEBI:57856"/>
        <dbReference type="ChEBI" id="CHEBI:59789"/>
        <dbReference type="ChEBI" id="CHEBI:82795"/>
        <dbReference type="EC" id="2.1.1.80"/>
    </reaction>
</comment>
<dbReference type="GO" id="GO:0005737">
    <property type="term" value="C:cytoplasm"/>
    <property type="evidence" value="ECO:0007669"/>
    <property type="project" value="InterPro"/>
</dbReference>
<gene>
    <name evidence="17" type="ORF">C8D95_10876</name>
</gene>
<dbReference type="SUPFAM" id="SSF47757">
    <property type="entry name" value="Chemotaxis receptor methyltransferase CheR, N-terminal domain"/>
    <property type="match status" value="1"/>
</dbReference>
<feature type="active site" evidence="12">
    <location>
        <position position="50"/>
    </location>
</feature>
<dbReference type="PANTHER" id="PTHR24422:SF27">
    <property type="entry name" value="PROTEIN-GLUTAMATE O-METHYLTRANSFERASE"/>
    <property type="match status" value="1"/>
</dbReference>
<keyword evidence="4" id="KW-0489">Methyltransferase</keyword>
<reference evidence="17 18" key="1">
    <citation type="submission" date="2018-05" db="EMBL/GenBank/DDBJ databases">
        <title>Genomic Encyclopedia of Type Strains, Phase IV (KMG-IV): sequencing the most valuable type-strain genomes for metagenomic binning, comparative biology and taxonomic classification.</title>
        <authorList>
            <person name="Goeker M."/>
        </authorList>
    </citation>
    <scope>NUCLEOTIDE SEQUENCE [LARGE SCALE GENOMIC DNA]</scope>
    <source>
        <strain evidence="17 18">DSM 103371</strain>
    </source>
</reference>
<keyword evidence="8" id="KW-0949">S-adenosyl-L-methionine</keyword>
<dbReference type="InterPro" id="IPR036890">
    <property type="entry name" value="HATPase_C_sf"/>
</dbReference>
<evidence type="ECO:0000256" key="9">
    <source>
        <dbReference type="ARBA" id="ARBA00022741"/>
    </source>
</evidence>
<evidence type="ECO:0000256" key="11">
    <source>
        <dbReference type="ARBA" id="ARBA00022840"/>
    </source>
</evidence>
<feature type="domain" description="CheR-type methyltransferase" evidence="16">
    <location>
        <begin position="215"/>
        <end position="453"/>
    </location>
</feature>
<name>A0A316GK58_9RHOB</name>
<evidence type="ECO:0000256" key="3">
    <source>
        <dbReference type="ARBA" id="ARBA00022553"/>
    </source>
</evidence>
<dbReference type="SMART" id="SM00138">
    <property type="entry name" value="MeTrc"/>
    <property type="match status" value="1"/>
</dbReference>
<dbReference type="Gene3D" id="1.20.120.330">
    <property type="entry name" value="Nucleotidyltransferases domain 2"/>
    <property type="match status" value="1"/>
</dbReference>
<dbReference type="InterPro" id="IPR035909">
    <property type="entry name" value="CheB_C"/>
</dbReference>
<evidence type="ECO:0000256" key="2">
    <source>
        <dbReference type="ARBA" id="ARBA00001541"/>
    </source>
</evidence>
<evidence type="ECO:0000256" key="5">
    <source>
        <dbReference type="ARBA" id="ARBA00022630"/>
    </source>
</evidence>
<dbReference type="Pfam" id="PF03705">
    <property type="entry name" value="CheR_N"/>
    <property type="match status" value="1"/>
</dbReference>
<dbReference type="GO" id="GO:0005524">
    <property type="term" value="F:ATP binding"/>
    <property type="evidence" value="ECO:0007669"/>
    <property type="project" value="UniProtKB-KW"/>
</dbReference>
<dbReference type="Gene3D" id="3.40.50.150">
    <property type="entry name" value="Vaccinia Virus protein VP39"/>
    <property type="match status" value="1"/>
</dbReference>
<dbReference type="InterPro" id="IPR000014">
    <property type="entry name" value="PAS"/>
</dbReference>
<dbReference type="OrthoDB" id="9816309at2"/>
<keyword evidence="11" id="KW-0067">ATP-binding</keyword>
<dbReference type="AlphaFoldDB" id="A0A316GK58"/>